<accession>A0AB36R9E4</accession>
<sequence length="83" mass="9001">MVSAEHRGAEHAQRLTALETWKQQSDIAAARKDEQWTTLKRDLGSLTTSIGEVQGTLKWIGRTIIGAIIVAVVAFLVKGGFAP</sequence>
<evidence type="ECO:0008006" key="4">
    <source>
        <dbReference type="Google" id="ProtNLM"/>
    </source>
</evidence>
<keyword evidence="1" id="KW-0812">Transmembrane</keyword>
<evidence type="ECO:0000313" key="2">
    <source>
        <dbReference type="EMBL" id="PAQ00926.1"/>
    </source>
</evidence>
<name>A0AB36R9E4_9HYPH</name>
<proteinExistence type="predicted"/>
<reference evidence="3" key="1">
    <citation type="submission" date="2017-08" db="EMBL/GenBank/DDBJ databases">
        <title>Mesorhizobium wenxinae sp. nov., a novel rhizobial species isolated from root nodules of chickpea (Cicer arietinum L.).</title>
        <authorList>
            <person name="Zhang J."/>
        </authorList>
    </citation>
    <scope>NUCLEOTIDE SEQUENCE [LARGE SCALE GENOMIC DNA]</scope>
    <source>
        <strain evidence="3">USDA 3392</strain>
    </source>
</reference>
<protein>
    <recommendedName>
        <fullName evidence="4">Hemolysin XhlA</fullName>
    </recommendedName>
</protein>
<keyword evidence="1" id="KW-1133">Transmembrane helix</keyword>
<gene>
    <name evidence="2" type="ORF">CIT25_17655</name>
</gene>
<organism evidence="2 3">
    <name type="scientific">Mesorhizobium mediterraneum</name>
    <dbReference type="NCBI Taxonomy" id="43617"/>
    <lineage>
        <taxon>Bacteria</taxon>
        <taxon>Pseudomonadati</taxon>
        <taxon>Pseudomonadota</taxon>
        <taxon>Alphaproteobacteria</taxon>
        <taxon>Hyphomicrobiales</taxon>
        <taxon>Phyllobacteriaceae</taxon>
        <taxon>Mesorhizobium</taxon>
    </lineage>
</organism>
<evidence type="ECO:0000313" key="3">
    <source>
        <dbReference type="Proteomes" id="UP000216215"/>
    </source>
</evidence>
<keyword evidence="3" id="KW-1185">Reference proteome</keyword>
<dbReference type="EMBL" id="NPKI01000019">
    <property type="protein sequence ID" value="PAQ00926.1"/>
    <property type="molecule type" value="Genomic_DNA"/>
</dbReference>
<comment type="caution">
    <text evidence="2">The sequence shown here is derived from an EMBL/GenBank/DDBJ whole genome shotgun (WGS) entry which is preliminary data.</text>
</comment>
<evidence type="ECO:0000256" key="1">
    <source>
        <dbReference type="SAM" id="Phobius"/>
    </source>
</evidence>
<feature type="transmembrane region" description="Helical" evidence="1">
    <location>
        <begin position="59"/>
        <end position="77"/>
    </location>
</feature>
<dbReference type="AlphaFoldDB" id="A0AB36R9E4"/>
<keyword evidence="1" id="KW-0472">Membrane</keyword>
<dbReference type="Proteomes" id="UP000216215">
    <property type="component" value="Unassembled WGS sequence"/>
</dbReference>